<dbReference type="EMBL" id="JAZEWV010000002">
    <property type="protein sequence ID" value="MEE4540957.1"/>
    <property type="molecule type" value="Genomic_DNA"/>
</dbReference>
<evidence type="ECO:0000256" key="4">
    <source>
        <dbReference type="ARBA" id="ARBA00022485"/>
    </source>
</evidence>
<keyword evidence="10" id="KW-1015">Disulfide bond</keyword>
<dbReference type="PANTHER" id="PTHR38839">
    <property type="entry name" value="TRANSCRIPTIONAL REGULATOR WHID-RELATED"/>
    <property type="match status" value="1"/>
</dbReference>
<comment type="subcellular location">
    <subcellularLocation>
        <location evidence="2">Cytoplasm</location>
    </subcellularLocation>
</comment>
<evidence type="ECO:0000256" key="8">
    <source>
        <dbReference type="ARBA" id="ARBA00023015"/>
    </source>
</evidence>
<comment type="similarity">
    <text evidence="3">Belongs to the WhiB family.</text>
</comment>
<evidence type="ECO:0000256" key="9">
    <source>
        <dbReference type="ARBA" id="ARBA00023125"/>
    </source>
</evidence>
<protein>
    <submittedName>
        <fullName evidence="14">WhiB family transcriptional regulator</fullName>
    </submittedName>
</protein>
<feature type="domain" description="4Fe-4S Wbl-type" evidence="13">
    <location>
        <begin position="21"/>
        <end position="82"/>
    </location>
</feature>
<dbReference type="RefSeq" id="WP_330792850.1">
    <property type="nucleotide sequence ID" value="NZ_JAZEWV010000002.1"/>
</dbReference>
<evidence type="ECO:0000256" key="1">
    <source>
        <dbReference type="ARBA" id="ARBA00001966"/>
    </source>
</evidence>
<organism evidence="14 15">
    <name type="scientific">Actinacidiphila polyblastidii</name>
    <dbReference type="NCBI Taxonomy" id="3110430"/>
    <lineage>
        <taxon>Bacteria</taxon>
        <taxon>Bacillati</taxon>
        <taxon>Actinomycetota</taxon>
        <taxon>Actinomycetes</taxon>
        <taxon>Kitasatosporales</taxon>
        <taxon>Streptomycetaceae</taxon>
        <taxon>Actinacidiphila</taxon>
    </lineage>
</organism>
<evidence type="ECO:0000256" key="6">
    <source>
        <dbReference type="ARBA" id="ARBA00023004"/>
    </source>
</evidence>
<evidence type="ECO:0000313" key="14">
    <source>
        <dbReference type="EMBL" id="MEE4540957.1"/>
    </source>
</evidence>
<dbReference type="InterPro" id="IPR003482">
    <property type="entry name" value="Whib"/>
</dbReference>
<keyword evidence="9" id="KW-0238">DNA-binding</keyword>
<comment type="caution">
    <text evidence="14">The sequence shown here is derived from an EMBL/GenBank/DDBJ whole genome shotgun (WGS) entry which is preliminary data.</text>
</comment>
<keyword evidence="15" id="KW-1185">Reference proteome</keyword>
<feature type="region of interest" description="Disordered" evidence="12">
    <location>
        <begin position="85"/>
        <end position="110"/>
    </location>
</feature>
<name>A0ABU7P6V0_9ACTN</name>
<dbReference type="Pfam" id="PF02467">
    <property type="entry name" value="Whib"/>
    <property type="match status" value="1"/>
</dbReference>
<keyword evidence="6" id="KW-0408">Iron</keyword>
<keyword evidence="5" id="KW-0479">Metal-binding</keyword>
<dbReference type="PANTHER" id="PTHR38839:SF4">
    <property type="entry name" value="TRANSCRIPTIONAL REGULATOR WHIB"/>
    <property type="match status" value="1"/>
</dbReference>
<gene>
    <name evidence="14" type="ORF">V2S66_03115</name>
</gene>
<accession>A0ABU7P6V0</accession>
<evidence type="ECO:0000259" key="13">
    <source>
        <dbReference type="PROSITE" id="PS51674"/>
    </source>
</evidence>
<keyword evidence="8" id="KW-0805">Transcription regulation</keyword>
<evidence type="ECO:0000313" key="15">
    <source>
        <dbReference type="Proteomes" id="UP001344658"/>
    </source>
</evidence>
<evidence type="ECO:0000256" key="12">
    <source>
        <dbReference type="SAM" id="MobiDB-lite"/>
    </source>
</evidence>
<evidence type="ECO:0000256" key="10">
    <source>
        <dbReference type="ARBA" id="ARBA00023157"/>
    </source>
</evidence>
<dbReference type="Proteomes" id="UP001344658">
    <property type="component" value="Unassembled WGS sequence"/>
</dbReference>
<evidence type="ECO:0000256" key="5">
    <source>
        <dbReference type="ARBA" id="ARBA00022723"/>
    </source>
</evidence>
<comment type="cofactor">
    <cofactor evidence="1">
        <name>[4Fe-4S] cluster</name>
        <dbReference type="ChEBI" id="CHEBI:49883"/>
    </cofactor>
</comment>
<reference evidence="14 15" key="1">
    <citation type="submission" date="2023-12" db="EMBL/GenBank/DDBJ databases">
        <title>Streptomyces sp. V4-01.</title>
        <authorList>
            <person name="Somphong A."/>
            <person name="Phongsopitanun W."/>
        </authorList>
    </citation>
    <scope>NUCLEOTIDE SEQUENCE [LARGE SCALE GENOMIC DNA]</scope>
    <source>
        <strain evidence="14 15">V4-01</strain>
    </source>
</reference>
<dbReference type="InterPro" id="IPR034768">
    <property type="entry name" value="4FE4S_WBL"/>
</dbReference>
<evidence type="ECO:0000256" key="11">
    <source>
        <dbReference type="ARBA" id="ARBA00023163"/>
    </source>
</evidence>
<evidence type="ECO:0000256" key="2">
    <source>
        <dbReference type="ARBA" id="ARBA00004496"/>
    </source>
</evidence>
<proteinExistence type="inferred from homology"/>
<dbReference type="PROSITE" id="PS51674">
    <property type="entry name" value="4FE4S_WBL"/>
    <property type="match status" value="1"/>
</dbReference>
<keyword evidence="7" id="KW-0411">Iron-sulfur</keyword>
<sequence length="143" mass="15710">MAGHHAPDTLQRSDAWALRAACGSRDKETFFNERFLADARAVCQGCPVREQCLDEALAVEGDASEDWRFGIYGGLTAKERVQLAAERKTGRSTRRGRPPAPCPSESAYNRHVRKGEPIDDGCRLAHNAAARAERSASTKQVSR</sequence>
<evidence type="ECO:0000256" key="3">
    <source>
        <dbReference type="ARBA" id="ARBA00006597"/>
    </source>
</evidence>
<keyword evidence="4" id="KW-0004">4Fe-4S</keyword>
<keyword evidence="11" id="KW-0804">Transcription</keyword>
<evidence type="ECO:0000256" key="7">
    <source>
        <dbReference type="ARBA" id="ARBA00023014"/>
    </source>
</evidence>